<proteinExistence type="inferred from homology"/>
<dbReference type="OrthoDB" id="9803963at2"/>
<protein>
    <recommendedName>
        <fullName evidence="6 11">Adenine phosphoribosyltransferase</fullName>
        <shortName evidence="11">APRT</shortName>
        <ecNumber evidence="6 11">2.4.2.7</ecNumber>
    </recommendedName>
</protein>
<evidence type="ECO:0000259" key="12">
    <source>
        <dbReference type="Pfam" id="PF00156"/>
    </source>
</evidence>
<evidence type="ECO:0000256" key="3">
    <source>
        <dbReference type="ARBA" id="ARBA00004659"/>
    </source>
</evidence>
<keyword evidence="8 11" id="KW-0328">Glycosyltransferase</keyword>
<dbReference type="GO" id="GO:0006168">
    <property type="term" value="P:adenine salvage"/>
    <property type="evidence" value="ECO:0007669"/>
    <property type="project" value="InterPro"/>
</dbReference>
<dbReference type="HAMAP" id="MF_00004">
    <property type="entry name" value="Aden_phosphoribosyltr"/>
    <property type="match status" value="1"/>
</dbReference>
<keyword evidence="7 11" id="KW-0963">Cytoplasm</keyword>
<dbReference type="NCBIfam" id="NF002636">
    <property type="entry name" value="PRK02304.1-5"/>
    <property type="match status" value="1"/>
</dbReference>
<dbReference type="CDD" id="cd06223">
    <property type="entry name" value="PRTases_typeI"/>
    <property type="match status" value="1"/>
</dbReference>
<name>A0A1T4LHJ3_9SPIR</name>
<comment type="catalytic activity">
    <reaction evidence="1 11">
        <text>AMP + diphosphate = 5-phospho-alpha-D-ribose 1-diphosphate + adenine</text>
        <dbReference type="Rhea" id="RHEA:16609"/>
        <dbReference type="ChEBI" id="CHEBI:16708"/>
        <dbReference type="ChEBI" id="CHEBI:33019"/>
        <dbReference type="ChEBI" id="CHEBI:58017"/>
        <dbReference type="ChEBI" id="CHEBI:456215"/>
        <dbReference type="EC" id="2.4.2.7"/>
    </reaction>
</comment>
<dbReference type="GO" id="GO:0005737">
    <property type="term" value="C:cytoplasm"/>
    <property type="evidence" value="ECO:0007669"/>
    <property type="project" value="UniProtKB-SubCell"/>
</dbReference>
<evidence type="ECO:0000256" key="4">
    <source>
        <dbReference type="ARBA" id="ARBA00008391"/>
    </source>
</evidence>
<evidence type="ECO:0000256" key="1">
    <source>
        <dbReference type="ARBA" id="ARBA00000868"/>
    </source>
</evidence>
<sequence>MKDNSVLDRAIRRVPDFPKPGILFYDVTSIFTNPQAFKFCLDCFEEKYRPLVEKGEITAVAGAESRGFLFAAPLADRLSIPLILIRKKGKLPGEVYSQSYELEYGSAEIEIHKSDVKASDRILLIDDLIATGGTLNASKKLFAMAGAAVAEIAGVIGLPDLNYEKVLSPTPVTTLINYYGA</sequence>
<dbReference type="EC" id="2.4.2.7" evidence="6 11"/>
<keyword evidence="14" id="KW-1185">Reference proteome</keyword>
<comment type="similarity">
    <text evidence="4 11">Belongs to the purine/pyrimidine phosphoribosyltransferase family.</text>
</comment>
<evidence type="ECO:0000256" key="2">
    <source>
        <dbReference type="ARBA" id="ARBA00004496"/>
    </source>
</evidence>
<dbReference type="InterPro" id="IPR050120">
    <property type="entry name" value="Adenine_PRTase"/>
</dbReference>
<dbReference type="GeneID" id="303366795"/>
<dbReference type="SUPFAM" id="SSF53271">
    <property type="entry name" value="PRTase-like"/>
    <property type="match status" value="1"/>
</dbReference>
<dbReference type="STRING" id="225004.SAMN02745152_00525"/>
<organism evidence="13 14">
    <name type="scientific">Treponema berlinense</name>
    <dbReference type="NCBI Taxonomy" id="225004"/>
    <lineage>
        <taxon>Bacteria</taxon>
        <taxon>Pseudomonadati</taxon>
        <taxon>Spirochaetota</taxon>
        <taxon>Spirochaetia</taxon>
        <taxon>Spirochaetales</taxon>
        <taxon>Treponemataceae</taxon>
        <taxon>Treponema</taxon>
    </lineage>
</organism>
<dbReference type="PANTHER" id="PTHR11776:SF7">
    <property type="entry name" value="PHOSPHORIBOSYLTRANSFERASE DOMAIN-CONTAINING PROTEIN"/>
    <property type="match status" value="1"/>
</dbReference>
<evidence type="ECO:0000256" key="10">
    <source>
        <dbReference type="ARBA" id="ARBA00022726"/>
    </source>
</evidence>
<evidence type="ECO:0000256" key="9">
    <source>
        <dbReference type="ARBA" id="ARBA00022679"/>
    </source>
</evidence>
<feature type="domain" description="Phosphoribosyltransferase" evidence="12">
    <location>
        <begin position="27"/>
        <end position="156"/>
    </location>
</feature>
<dbReference type="InterPro" id="IPR005764">
    <property type="entry name" value="Ade_phspho_trans"/>
</dbReference>
<dbReference type="InterPro" id="IPR029057">
    <property type="entry name" value="PRTase-like"/>
</dbReference>
<dbReference type="RefSeq" id="WP_078930277.1">
    <property type="nucleotide sequence ID" value="NZ_CAMCOW010000055.1"/>
</dbReference>
<evidence type="ECO:0000313" key="13">
    <source>
        <dbReference type="EMBL" id="SJZ53864.1"/>
    </source>
</evidence>
<dbReference type="NCBIfam" id="TIGR01090">
    <property type="entry name" value="apt"/>
    <property type="match status" value="1"/>
</dbReference>
<dbReference type="InterPro" id="IPR000836">
    <property type="entry name" value="PRTase_dom"/>
</dbReference>
<evidence type="ECO:0000313" key="14">
    <source>
        <dbReference type="Proteomes" id="UP000190395"/>
    </source>
</evidence>
<evidence type="ECO:0000256" key="6">
    <source>
        <dbReference type="ARBA" id="ARBA00011893"/>
    </source>
</evidence>
<evidence type="ECO:0000256" key="11">
    <source>
        <dbReference type="HAMAP-Rule" id="MF_00004"/>
    </source>
</evidence>
<dbReference type="Gene3D" id="3.40.50.2020">
    <property type="match status" value="1"/>
</dbReference>
<keyword evidence="10 11" id="KW-0660">Purine salvage</keyword>
<evidence type="ECO:0000256" key="8">
    <source>
        <dbReference type="ARBA" id="ARBA00022676"/>
    </source>
</evidence>
<dbReference type="NCBIfam" id="NF002634">
    <property type="entry name" value="PRK02304.1-3"/>
    <property type="match status" value="1"/>
</dbReference>
<gene>
    <name evidence="11" type="primary">apt</name>
    <name evidence="13" type="ORF">SAMN02745152_00525</name>
</gene>
<reference evidence="13 14" key="1">
    <citation type="submission" date="2017-02" db="EMBL/GenBank/DDBJ databases">
        <authorList>
            <person name="Peterson S.W."/>
        </authorList>
    </citation>
    <scope>NUCLEOTIDE SEQUENCE [LARGE SCALE GENOMIC DNA]</scope>
    <source>
        <strain evidence="13 14">ATCC BAA-909</strain>
    </source>
</reference>
<dbReference type="AlphaFoldDB" id="A0A1T4LHJ3"/>
<dbReference type="PANTHER" id="PTHR11776">
    <property type="entry name" value="ADENINE PHOSPHORIBOSYLTRANSFERASE"/>
    <property type="match status" value="1"/>
</dbReference>
<dbReference type="GO" id="GO:0044209">
    <property type="term" value="P:AMP salvage"/>
    <property type="evidence" value="ECO:0007669"/>
    <property type="project" value="UniProtKB-UniRule"/>
</dbReference>
<dbReference type="Pfam" id="PF00156">
    <property type="entry name" value="Pribosyltran"/>
    <property type="match status" value="1"/>
</dbReference>
<evidence type="ECO:0000256" key="5">
    <source>
        <dbReference type="ARBA" id="ARBA00011738"/>
    </source>
</evidence>
<comment type="subcellular location">
    <subcellularLocation>
        <location evidence="2 11">Cytoplasm</location>
    </subcellularLocation>
</comment>
<dbReference type="GO" id="GO:0006166">
    <property type="term" value="P:purine ribonucleoside salvage"/>
    <property type="evidence" value="ECO:0007669"/>
    <property type="project" value="UniProtKB-UniRule"/>
</dbReference>
<dbReference type="UniPathway" id="UPA00588">
    <property type="reaction ID" value="UER00646"/>
</dbReference>
<dbReference type="FunFam" id="3.40.50.2020:FF:000021">
    <property type="entry name" value="Adenine phosphoribosyltransferase"/>
    <property type="match status" value="1"/>
</dbReference>
<comment type="subunit">
    <text evidence="5 11">Homodimer.</text>
</comment>
<dbReference type="GO" id="GO:0003999">
    <property type="term" value="F:adenine phosphoribosyltransferase activity"/>
    <property type="evidence" value="ECO:0007669"/>
    <property type="project" value="UniProtKB-UniRule"/>
</dbReference>
<keyword evidence="9 11" id="KW-0808">Transferase</keyword>
<comment type="pathway">
    <text evidence="3 11">Purine metabolism; AMP biosynthesis via salvage pathway; AMP from adenine: step 1/1.</text>
</comment>
<evidence type="ECO:0000256" key="7">
    <source>
        <dbReference type="ARBA" id="ARBA00022490"/>
    </source>
</evidence>
<accession>A0A1T4LHJ3</accession>
<dbReference type="EMBL" id="FUXC01000002">
    <property type="protein sequence ID" value="SJZ53864.1"/>
    <property type="molecule type" value="Genomic_DNA"/>
</dbReference>
<dbReference type="Proteomes" id="UP000190395">
    <property type="component" value="Unassembled WGS sequence"/>
</dbReference>
<comment type="function">
    <text evidence="11">Catalyzes a salvage reaction resulting in the formation of AMP, that is energically less costly than de novo synthesis.</text>
</comment>